<name>A0A1I7W8H3_HETBA</name>
<organism evidence="1 2">
    <name type="scientific">Heterorhabditis bacteriophora</name>
    <name type="common">Entomopathogenic nematode worm</name>
    <dbReference type="NCBI Taxonomy" id="37862"/>
    <lineage>
        <taxon>Eukaryota</taxon>
        <taxon>Metazoa</taxon>
        <taxon>Ecdysozoa</taxon>
        <taxon>Nematoda</taxon>
        <taxon>Chromadorea</taxon>
        <taxon>Rhabditida</taxon>
        <taxon>Rhabditina</taxon>
        <taxon>Rhabditomorpha</taxon>
        <taxon>Strongyloidea</taxon>
        <taxon>Heterorhabditidae</taxon>
        <taxon>Heterorhabditis</taxon>
    </lineage>
</organism>
<evidence type="ECO:0000313" key="2">
    <source>
        <dbReference type="WBParaSite" id="Hba_00937"/>
    </source>
</evidence>
<reference evidence="2" key="1">
    <citation type="submission" date="2016-11" db="UniProtKB">
        <authorList>
            <consortium name="WormBaseParasite"/>
        </authorList>
    </citation>
    <scope>IDENTIFICATION</scope>
</reference>
<protein>
    <submittedName>
        <fullName evidence="2">cDNA</fullName>
    </submittedName>
</protein>
<dbReference type="Proteomes" id="UP000095283">
    <property type="component" value="Unplaced"/>
</dbReference>
<evidence type="ECO:0000313" key="1">
    <source>
        <dbReference type="Proteomes" id="UP000095283"/>
    </source>
</evidence>
<dbReference type="WBParaSite" id="Hba_00937">
    <property type="protein sequence ID" value="Hba_00937"/>
    <property type="gene ID" value="Hba_00937"/>
</dbReference>
<keyword evidence="1" id="KW-1185">Reference proteome</keyword>
<accession>A0A1I7W8H3</accession>
<dbReference type="AlphaFoldDB" id="A0A1I7W8H3"/>
<sequence>MRNQASWAGSVPLRDQEATPFLSPSSCQTRPIECSATIGFLEPGVCLLALPPFPFWEASGAILDASEAFGTQVLDCFRSLLAHRCHLSLVSRTEKPWKDESMPNFLSLRLLSLDSRNRTSVRYGNRKLFFGLQKPFESHSLLVAGHDQNYLPERKLTSKLTFLEVFQTYHPSPWKLTLFWVTIVEQLSIGRVWQEEGERNGVAFWFSNGTDPTLQIPLRTIYTTRPSQDLLGQ</sequence>
<proteinExistence type="predicted"/>